<dbReference type="SUPFAM" id="SSF53335">
    <property type="entry name" value="S-adenosyl-L-methionine-dependent methyltransferases"/>
    <property type="match status" value="1"/>
</dbReference>
<dbReference type="PANTHER" id="PTHR34203:SF15">
    <property type="entry name" value="SLL1173 PROTEIN"/>
    <property type="match status" value="1"/>
</dbReference>
<evidence type="ECO:0000313" key="2">
    <source>
        <dbReference type="EMBL" id="SDC26363.1"/>
    </source>
</evidence>
<keyword evidence="2" id="KW-0489">Methyltransferase</keyword>
<dbReference type="GO" id="GO:0032259">
    <property type="term" value="P:methylation"/>
    <property type="evidence" value="ECO:0007669"/>
    <property type="project" value="UniProtKB-KW"/>
</dbReference>
<keyword evidence="3" id="KW-1185">Reference proteome</keyword>
<dbReference type="NCBIfam" id="TIGR01444">
    <property type="entry name" value="fkbM_fam"/>
    <property type="match status" value="1"/>
</dbReference>
<evidence type="ECO:0000313" key="3">
    <source>
        <dbReference type="Proteomes" id="UP000198943"/>
    </source>
</evidence>
<dbReference type="EMBL" id="FMYW01000004">
    <property type="protein sequence ID" value="SDC26363.1"/>
    <property type="molecule type" value="Genomic_DNA"/>
</dbReference>
<dbReference type="Pfam" id="PF05050">
    <property type="entry name" value="Methyltransf_21"/>
    <property type="match status" value="1"/>
</dbReference>
<dbReference type="Proteomes" id="UP000198943">
    <property type="component" value="Unassembled WGS sequence"/>
</dbReference>
<evidence type="ECO:0000259" key="1">
    <source>
        <dbReference type="Pfam" id="PF05050"/>
    </source>
</evidence>
<sequence length="382" mass="42993">MVMLPFINEENTLWEYLKTAGKPVVLYGTGDGADKVLARLAETGVPVSGIFASDEFVRGQQFHGFTVQAYSELLALREKVIVLIAFASELPDVMERFYKLASVHETYAPHVPVFSGEETVTAVWIKKYERELQTVYERLADAVSRETFASVLNYKLSGRLSYLQACTTNRAEDLRTIFSFGGEETYLDLGAYNGDTVQEFLQLTRGRYKKIVALEPDPKNYKKLTDFVRQYELKNVTCLQAGVWNDCGSLELTGNGGRQSTFWEADRSGFATQNLSQTCSMKKKIKKQQVTVVSVDAVLGNDHADYIKFDVEGVEKEALEGAAGHLAPDGNGTLPKLLVAAYHHDEDLFALPLLLWKLQPEYKIYLRKHPYVPAWEINIFAK</sequence>
<accession>A0A1G6K609</accession>
<name>A0A1G6K609_9FIRM</name>
<dbReference type="InterPro" id="IPR052514">
    <property type="entry name" value="SAM-dependent_MTase"/>
</dbReference>
<dbReference type="Gene3D" id="3.40.50.150">
    <property type="entry name" value="Vaccinia Virus protein VP39"/>
    <property type="match status" value="1"/>
</dbReference>
<protein>
    <submittedName>
        <fullName evidence="2">Methyltransferase, FkbM family</fullName>
    </submittedName>
</protein>
<keyword evidence="2" id="KW-0808">Transferase</keyword>
<dbReference type="InterPro" id="IPR029063">
    <property type="entry name" value="SAM-dependent_MTases_sf"/>
</dbReference>
<dbReference type="GO" id="GO:0008168">
    <property type="term" value="F:methyltransferase activity"/>
    <property type="evidence" value="ECO:0007669"/>
    <property type="project" value="UniProtKB-KW"/>
</dbReference>
<reference evidence="3" key="1">
    <citation type="submission" date="2016-10" db="EMBL/GenBank/DDBJ databases">
        <authorList>
            <person name="Varghese N."/>
            <person name="Submissions S."/>
        </authorList>
    </citation>
    <scope>NUCLEOTIDE SEQUENCE [LARGE SCALE GENOMIC DNA]</scope>
    <source>
        <strain evidence="3">DSM 11005</strain>
    </source>
</reference>
<dbReference type="AlphaFoldDB" id="A0A1G6K609"/>
<proteinExistence type="predicted"/>
<feature type="domain" description="Methyltransferase FkbM" evidence="1">
    <location>
        <begin position="188"/>
        <end position="323"/>
    </location>
</feature>
<dbReference type="PANTHER" id="PTHR34203">
    <property type="entry name" value="METHYLTRANSFERASE, FKBM FAMILY PROTEIN"/>
    <property type="match status" value="1"/>
</dbReference>
<organism evidence="2 3">
    <name type="scientific">Succiniclasticum ruminis</name>
    <dbReference type="NCBI Taxonomy" id="40841"/>
    <lineage>
        <taxon>Bacteria</taxon>
        <taxon>Bacillati</taxon>
        <taxon>Bacillota</taxon>
        <taxon>Negativicutes</taxon>
        <taxon>Acidaminococcales</taxon>
        <taxon>Acidaminococcaceae</taxon>
        <taxon>Succiniclasticum</taxon>
    </lineage>
</organism>
<dbReference type="InterPro" id="IPR006342">
    <property type="entry name" value="FkbM_mtfrase"/>
</dbReference>
<gene>
    <name evidence="2" type="ORF">SAMN04487864_10480</name>
</gene>